<evidence type="ECO:0000259" key="1">
    <source>
        <dbReference type="PROSITE" id="PS51340"/>
    </source>
</evidence>
<sequence>MSIEIVGLYTGEPKQVKFGDEDSVTGIYKAPVDGPLWLSFANLQGNDVANTKHHGGEARTLCVYPAEHYAHWNEHFGIELPPGAFGENLTLRGLTEEQVCIGDTYQVGEAVVQVTQARIPCKTIDLKLDVNGLFQQTALQAKSGYFFRTLQEGHIAKDSDVRLLERDLHGVTADFCMHTVYHDKKNADALRKILAVPALADNWRNMLQNLLEAAENPTSG</sequence>
<dbReference type="PANTHER" id="PTHR30212">
    <property type="entry name" value="PROTEIN YIIM"/>
    <property type="match status" value="1"/>
</dbReference>
<dbReference type="EMBL" id="JAEQNB010000001">
    <property type="protein sequence ID" value="MBL0385726.1"/>
    <property type="molecule type" value="Genomic_DNA"/>
</dbReference>
<protein>
    <submittedName>
        <fullName evidence="2">MOSC domain-containing protein</fullName>
    </submittedName>
</protein>
<dbReference type="Proteomes" id="UP000602284">
    <property type="component" value="Unassembled WGS sequence"/>
</dbReference>
<gene>
    <name evidence="2" type="ORF">JJB07_03595</name>
</gene>
<comment type="caution">
    <text evidence="2">The sequence shown here is derived from an EMBL/GenBank/DDBJ whole genome shotgun (WGS) entry which is preliminary data.</text>
</comment>
<keyword evidence="3" id="KW-1185">Reference proteome</keyword>
<dbReference type="InterPro" id="IPR052353">
    <property type="entry name" value="Benzoxazolinone_Detox_Enz"/>
</dbReference>
<dbReference type="RefSeq" id="WP_201631193.1">
    <property type="nucleotide sequence ID" value="NZ_JAEQNB010000001.1"/>
</dbReference>
<dbReference type="InterPro" id="IPR011037">
    <property type="entry name" value="Pyrv_Knase-like_insert_dom_sf"/>
</dbReference>
<evidence type="ECO:0000313" key="2">
    <source>
        <dbReference type="EMBL" id="MBL0385726.1"/>
    </source>
</evidence>
<dbReference type="PROSITE" id="PS51340">
    <property type="entry name" value="MOSC"/>
    <property type="match status" value="1"/>
</dbReference>
<proteinExistence type="predicted"/>
<evidence type="ECO:0000313" key="3">
    <source>
        <dbReference type="Proteomes" id="UP000602284"/>
    </source>
</evidence>
<accession>A0ABS1J628</accession>
<dbReference type="PANTHER" id="PTHR30212:SF2">
    <property type="entry name" value="PROTEIN YIIM"/>
    <property type="match status" value="1"/>
</dbReference>
<organism evidence="2 3">
    <name type="scientific">Tumebacillus amylolyticus</name>
    <dbReference type="NCBI Taxonomy" id="2801339"/>
    <lineage>
        <taxon>Bacteria</taxon>
        <taxon>Bacillati</taxon>
        <taxon>Bacillota</taxon>
        <taxon>Bacilli</taxon>
        <taxon>Bacillales</taxon>
        <taxon>Alicyclobacillaceae</taxon>
        <taxon>Tumebacillus</taxon>
    </lineage>
</organism>
<dbReference type="SUPFAM" id="SSF50800">
    <property type="entry name" value="PK beta-barrel domain-like"/>
    <property type="match status" value="1"/>
</dbReference>
<dbReference type="InterPro" id="IPR005302">
    <property type="entry name" value="MoCF_Sase_C"/>
</dbReference>
<reference evidence="2 3" key="1">
    <citation type="submission" date="2021-01" db="EMBL/GenBank/DDBJ databases">
        <title>Tumebacillus sp. strain ITR2 16S ribosomal RNA gene Genome sequencing and assembly.</title>
        <authorList>
            <person name="Kang M."/>
        </authorList>
    </citation>
    <scope>NUCLEOTIDE SEQUENCE [LARGE SCALE GENOMIC DNA]</scope>
    <source>
        <strain evidence="2 3">ITR2</strain>
    </source>
</reference>
<dbReference type="Gene3D" id="2.40.33.20">
    <property type="entry name" value="PK beta-barrel domain-like"/>
    <property type="match status" value="1"/>
</dbReference>
<feature type="domain" description="MOSC" evidence="1">
    <location>
        <begin position="30"/>
        <end position="164"/>
    </location>
</feature>
<dbReference type="InterPro" id="IPR005163">
    <property type="entry name" value="Tri_helical_YiiM-like"/>
</dbReference>
<dbReference type="Pfam" id="PF03473">
    <property type="entry name" value="MOSC"/>
    <property type="match status" value="1"/>
</dbReference>
<name>A0ABS1J628_9BACL</name>
<dbReference type="Pfam" id="PF03475">
    <property type="entry name" value="YiiM_3-alpha"/>
    <property type="match status" value="1"/>
</dbReference>